<evidence type="ECO:0008006" key="4">
    <source>
        <dbReference type="Google" id="ProtNLM"/>
    </source>
</evidence>
<protein>
    <recommendedName>
        <fullName evidence="4">6-Cys domain-containing protein</fullName>
    </recommendedName>
</protein>
<dbReference type="Proteomes" id="UP001195914">
    <property type="component" value="Unassembled WGS sequence"/>
</dbReference>
<feature type="chain" id="PRO_5041964868" description="6-Cys domain-containing protein" evidence="1">
    <location>
        <begin position="22"/>
        <end position="774"/>
    </location>
</feature>
<dbReference type="AlphaFoldDB" id="A0AAD9GI47"/>
<organism evidence="2 3">
    <name type="scientific">Babesia divergens</name>
    <dbReference type="NCBI Taxonomy" id="32595"/>
    <lineage>
        <taxon>Eukaryota</taxon>
        <taxon>Sar</taxon>
        <taxon>Alveolata</taxon>
        <taxon>Apicomplexa</taxon>
        <taxon>Aconoidasida</taxon>
        <taxon>Piroplasmida</taxon>
        <taxon>Babesiidae</taxon>
        <taxon>Babesia</taxon>
    </lineage>
</organism>
<evidence type="ECO:0000256" key="1">
    <source>
        <dbReference type="SAM" id="SignalP"/>
    </source>
</evidence>
<name>A0AAD9GI47_BABDI</name>
<dbReference type="EMBL" id="JAHBMH010000024">
    <property type="protein sequence ID" value="KAK1938643.1"/>
    <property type="molecule type" value="Genomic_DNA"/>
</dbReference>
<keyword evidence="1" id="KW-0732">Signal</keyword>
<comment type="caution">
    <text evidence="2">The sequence shown here is derived from an EMBL/GenBank/DDBJ whole genome shotgun (WGS) entry which is preliminary data.</text>
</comment>
<reference evidence="2" key="1">
    <citation type="journal article" date="2014" name="Nucleic Acids Res.">
        <title>The evolutionary dynamics of variant antigen genes in Babesia reveal a history of genomic innovation underlying host-parasite interaction.</title>
        <authorList>
            <person name="Jackson A.P."/>
            <person name="Otto T.D."/>
            <person name="Darby A."/>
            <person name="Ramaprasad A."/>
            <person name="Xia D."/>
            <person name="Echaide I.E."/>
            <person name="Farber M."/>
            <person name="Gahlot S."/>
            <person name="Gamble J."/>
            <person name="Gupta D."/>
            <person name="Gupta Y."/>
            <person name="Jackson L."/>
            <person name="Malandrin L."/>
            <person name="Malas T.B."/>
            <person name="Moussa E."/>
            <person name="Nair M."/>
            <person name="Reid A.J."/>
            <person name="Sanders M."/>
            <person name="Sharma J."/>
            <person name="Tracey A."/>
            <person name="Quail M.A."/>
            <person name="Weir W."/>
            <person name="Wastling J.M."/>
            <person name="Hall N."/>
            <person name="Willadsen P."/>
            <person name="Lingelbach K."/>
            <person name="Shiels B."/>
            <person name="Tait A."/>
            <person name="Berriman M."/>
            <person name="Allred D.R."/>
            <person name="Pain A."/>
        </authorList>
    </citation>
    <scope>NUCLEOTIDE SEQUENCE</scope>
    <source>
        <strain evidence="2">1802A</strain>
    </source>
</reference>
<reference evidence="2" key="2">
    <citation type="submission" date="2021-05" db="EMBL/GenBank/DDBJ databases">
        <authorList>
            <person name="Pain A."/>
        </authorList>
    </citation>
    <scope>NUCLEOTIDE SEQUENCE</scope>
    <source>
        <strain evidence="2">1802A</strain>
    </source>
</reference>
<proteinExistence type="predicted"/>
<gene>
    <name evidence="2" type="ORF">X943_003081</name>
</gene>
<evidence type="ECO:0000313" key="2">
    <source>
        <dbReference type="EMBL" id="KAK1938643.1"/>
    </source>
</evidence>
<accession>A0AAD9GI47</accession>
<sequence>MNGLALIIGFLVRSHTSQAKAEAISNETRQVFPIQYPDFYDAYPIELSYVPSSVTRSLVDVVRVPERKISVNDDTFEKFCNDVASSGHHIQLDHQGKSFHIHLTDQQLTRLTSLQVSQWDRYHLQNVFIGEEPILSTWLQNEEGASLLAEDRETTIVVGKHANGSIDTLTFHYNIKLPEFSSTVQIIITLDVNTRGIVDGQKTSLFCRHLMTTDRGESREGRCNGIEYTGISQDKSLEIDNKMYLAVAQLFISLQRTRNKGVLYTLMYDKTGHKILAIRRNIKRAGQQFELVSDYYELYGTPVTSNKSANLFLQQDNEGQVPQLQPVQAGNVICSDDGLYTITAMPFGTMERPRNLLNHVYFISGDDKVPLVIPMMCSKNGVNLLSDEVPSYVVTHLNSNGYSEISIVYGIRLPGTTKTEDVCIRFKANDQQVVLKGRPGDVMISTDRASLCDQDTPLGTELQCILHHAQVSRRGALYTLYLFIYDLKTRYLTAVAYDRASISAAHKVNMEDATEVYEQEYKCAKNVNVDIDHSGYINLPQSNAGYVSKHRTHDRARGIVFPKGISMQENNYNKQFKLHGIILVTPYLETEKGFSILDTSFQPNITMESLDDKDIIRIGYQLRLPEYDTLHKITLEFACKTEADRMLNEKINVSLINKYQRFKTDADTCTIDASVWVEAAEFSREKRTVGIGEKGTYVLMTRVIVHQDDVNKGTIYKFLYDTEYSAFFCNAAPVEKVENVGGKSCRWVKQGEEIHYEYELGGINAVDHKMQNNF</sequence>
<keyword evidence="3" id="KW-1185">Reference proteome</keyword>
<evidence type="ECO:0000313" key="3">
    <source>
        <dbReference type="Proteomes" id="UP001195914"/>
    </source>
</evidence>
<feature type="signal peptide" evidence="1">
    <location>
        <begin position="1"/>
        <end position="21"/>
    </location>
</feature>